<dbReference type="Proteomes" id="UP001299546">
    <property type="component" value="Unassembled WGS sequence"/>
</dbReference>
<dbReference type="NCBIfam" id="TIGR00360">
    <property type="entry name" value="ComEC_N-term"/>
    <property type="match status" value="1"/>
</dbReference>
<keyword evidence="2" id="KW-1003">Cell membrane</keyword>
<organism evidence="8 9">
    <name type="scientific">Bariatricus massiliensis</name>
    <dbReference type="NCBI Taxonomy" id="1745713"/>
    <lineage>
        <taxon>Bacteria</taxon>
        <taxon>Bacillati</taxon>
        <taxon>Bacillota</taxon>
        <taxon>Clostridia</taxon>
        <taxon>Lachnospirales</taxon>
        <taxon>Lachnospiraceae</taxon>
        <taxon>Bariatricus</taxon>
    </lineage>
</organism>
<evidence type="ECO:0000256" key="5">
    <source>
        <dbReference type="ARBA" id="ARBA00023136"/>
    </source>
</evidence>
<keyword evidence="4 6" id="KW-1133">Transmembrane helix</keyword>
<evidence type="ECO:0000256" key="3">
    <source>
        <dbReference type="ARBA" id="ARBA00022692"/>
    </source>
</evidence>
<feature type="transmembrane region" description="Helical" evidence="6">
    <location>
        <begin position="281"/>
        <end position="300"/>
    </location>
</feature>
<dbReference type="InterPro" id="IPR004797">
    <property type="entry name" value="Competence_ComEC/Rec2"/>
</dbReference>
<dbReference type="EMBL" id="JAJCIS010000010">
    <property type="protein sequence ID" value="MCB7388305.1"/>
    <property type="molecule type" value="Genomic_DNA"/>
</dbReference>
<dbReference type="InterPro" id="IPR001279">
    <property type="entry name" value="Metallo-B-lactamas"/>
</dbReference>
<feature type="transmembrane region" description="Helical" evidence="6">
    <location>
        <begin position="365"/>
        <end position="389"/>
    </location>
</feature>
<evidence type="ECO:0000256" key="4">
    <source>
        <dbReference type="ARBA" id="ARBA00022989"/>
    </source>
</evidence>
<dbReference type="Pfam" id="PF13567">
    <property type="entry name" value="DUF4131"/>
    <property type="match status" value="1"/>
</dbReference>
<dbReference type="RefSeq" id="WP_066731432.1">
    <property type="nucleotide sequence ID" value="NZ_JAJCIQ010000010.1"/>
</dbReference>
<dbReference type="Pfam" id="PF00753">
    <property type="entry name" value="Lactamase_B"/>
    <property type="match status" value="1"/>
</dbReference>
<evidence type="ECO:0000259" key="7">
    <source>
        <dbReference type="SMART" id="SM00849"/>
    </source>
</evidence>
<dbReference type="SUPFAM" id="SSF56281">
    <property type="entry name" value="Metallo-hydrolase/oxidoreductase"/>
    <property type="match status" value="1"/>
</dbReference>
<feature type="transmembrane region" description="Helical" evidence="6">
    <location>
        <begin position="209"/>
        <end position="227"/>
    </location>
</feature>
<dbReference type="Pfam" id="PF03772">
    <property type="entry name" value="Competence"/>
    <property type="match status" value="1"/>
</dbReference>
<sequence>MRRRYLCQICLGLIMIIVLLRTADEARFFPELRPAVSQQNLKEKEEIRVSGTVRKKSEKDGRLTLELQDITCNGTLVCDERILAYLEEESLPYIPVMGERLLVSGKINFYHQPRNPGNFNQKFYYQKQNIHAFIGDARLDSDSPGKRQRNNSMLYRLKEWLWMVRKKAALVMESYLGEARGGMLSAMLLGEKGLLDSDISEAMSKSGIGHLYAVSGLHVSFFGFGVYRILRKTGLPIGICAAGASLFLLLYVELTGNGVSAVRAYVMFVIRMGAEVSGRVYDGLTALAAAAVFLLIKQPLLLWDAGFLLSFAAVGGIYGVLPILKSCFEGRAEGNLLPGFLTVAAVNLVLIPLMLRFYFELAVYSLIWNVIVVMLAPVVLTAGIGGMILGTASGCLPLAGGVAKLFFFVADKILWFYERGSKLMLLIPGSRFVAGCPSMWQVALYYTALFTGLAVAAARKRKKRNGGTMLRLAVCSIILIGFGILFLPHGKRGRTEVVMLDVGQGDCFFVRGPEGGTYLIDGGSSTVNKAGQYRIEPFLKSQGVGVLDYVFVSHGDADHLNGILELLTRQEVGIEIRNVVLPNEEVWNTALTELTETAMRKGTKIYVMEQGQSLKEKGLTLTCLWPETEYTGEAGNQASMVLSLTYGAFDMLFTGDLEKEGEEAFVRWAMERQREGALQASYEVLKAGHHGSKNGTAQAMLEFTAPRDVFISAGQGNSYGHPHREVLERLAKWGCTLYNTKEQGAVSLSTDGKSYRVKLPMQRRRIIVY</sequence>
<feature type="transmembrane region" description="Helical" evidence="6">
    <location>
        <begin position="336"/>
        <end position="359"/>
    </location>
</feature>
<keyword evidence="3 6" id="KW-0812">Transmembrane</keyword>
<keyword evidence="9" id="KW-1185">Reference proteome</keyword>
<evidence type="ECO:0000313" key="9">
    <source>
        <dbReference type="Proteomes" id="UP001299546"/>
    </source>
</evidence>
<feature type="transmembrane region" description="Helical" evidence="6">
    <location>
        <begin position="306"/>
        <end position="324"/>
    </location>
</feature>
<dbReference type="InterPro" id="IPR035681">
    <property type="entry name" value="ComA-like_MBL"/>
</dbReference>
<protein>
    <submittedName>
        <fullName evidence="8">DNA internalization-related competence protein ComEC/Rec2</fullName>
    </submittedName>
</protein>
<dbReference type="InterPro" id="IPR004477">
    <property type="entry name" value="ComEC_N"/>
</dbReference>
<dbReference type="InterPro" id="IPR036866">
    <property type="entry name" value="RibonucZ/Hydroxyglut_hydro"/>
</dbReference>
<feature type="transmembrane region" description="Helical" evidence="6">
    <location>
        <begin position="469"/>
        <end position="487"/>
    </location>
</feature>
<feature type="transmembrane region" description="Helical" evidence="6">
    <location>
        <begin position="234"/>
        <end position="252"/>
    </location>
</feature>
<dbReference type="PANTHER" id="PTHR30619:SF1">
    <property type="entry name" value="RECOMBINATION PROTEIN 2"/>
    <property type="match status" value="1"/>
</dbReference>
<accession>A0ABS8DIP4</accession>
<dbReference type="NCBIfam" id="TIGR00361">
    <property type="entry name" value="ComEC_Rec2"/>
    <property type="match status" value="1"/>
</dbReference>
<dbReference type="Gene3D" id="3.60.15.10">
    <property type="entry name" value="Ribonuclease Z/Hydroxyacylglutathione hydrolase-like"/>
    <property type="match status" value="1"/>
</dbReference>
<comment type="subcellular location">
    <subcellularLocation>
        <location evidence="1">Cell membrane</location>
        <topology evidence="1">Multi-pass membrane protein</topology>
    </subcellularLocation>
</comment>
<evidence type="ECO:0000313" key="8">
    <source>
        <dbReference type="EMBL" id="MCB7388305.1"/>
    </source>
</evidence>
<evidence type="ECO:0000256" key="1">
    <source>
        <dbReference type="ARBA" id="ARBA00004651"/>
    </source>
</evidence>
<evidence type="ECO:0000256" key="2">
    <source>
        <dbReference type="ARBA" id="ARBA00022475"/>
    </source>
</evidence>
<feature type="domain" description="Metallo-beta-lactamase" evidence="7">
    <location>
        <begin position="504"/>
        <end position="689"/>
    </location>
</feature>
<gene>
    <name evidence="8" type="ORF">LIZ65_13530</name>
</gene>
<dbReference type="InterPro" id="IPR025405">
    <property type="entry name" value="DUF4131"/>
</dbReference>
<feature type="transmembrane region" description="Helical" evidence="6">
    <location>
        <begin position="437"/>
        <end position="457"/>
    </location>
</feature>
<proteinExistence type="predicted"/>
<name>A0ABS8DIP4_9FIRM</name>
<reference evidence="8 9" key="1">
    <citation type="submission" date="2021-10" db="EMBL/GenBank/DDBJ databases">
        <title>Collection of gut derived symbiotic bacterial strains cultured from healthy donors.</title>
        <authorList>
            <person name="Lin H."/>
            <person name="Littmann E."/>
            <person name="Kohout C."/>
            <person name="Pamer E.G."/>
        </authorList>
    </citation>
    <scope>NUCLEOTIDE SEQUENCE [LARGE SCALE GENOMIC DNA]</scope>
    <source>
        <strain evidence="8 9">DFI.1.165</strain>
    </source>
</reference>
<evidence type="ECO:0000256" key="6">
    <source>
        <dbReference type="SAM" id="Phobius"/>
    </source>
</evidence>
<dbReference type="PANTHER" id="PTHR30619">
    <property type="entry name" value="DNA INTERNALIZATION/COMPETENCE PROTEIN COMEC/REC2"/>
    <property type="match status" value="1"/>
</dbReference>
<keyword evidence="5 6" id="KW-0472">Membrane</keyword>
<dbReference type="SMART" id="SM00849">
    <property type="entry name" value="Lactamase_B"/>
    <property type="match status" value="1"/>
</dbReference>
<comment type="caution">
    <text evidence="8">The sequence shown here is derived from an EMBL/GenBank/DDBJ whole genome shotgun (WGS) entry which is preliminary data.</text>
</comment>
<dbReference type="CDD" id="cd07731">
    <property type="entry name" value="ComA-like_MBL-fold"/>
    <property type="match status" value="1"/>
</dbReference>
<dbReference type="InterPro" id="IPR052159">
    <property type="entry name" value="Competence_DNA_uptake"/>
</dbReference>